<evidence type="ECO:0000313" key="3">
    <source>
        <dbReference type="Proteomes" id="UP001601422"/>
    </source>
</evidence>
<evidence type="ECO:0000259" key="1">
    <source>
        <dbReference type="Pfam" id="PF14216"/>
    </source>
</evidence>
<reference evidence="2 3" key="1">
    <citation type="submission" date="2024-10" db="EMBL/GenBank/DDBJ databases">
        <title>The Natural Products Discovery Center: Release of the First 8490 Sequenced Strains for Exploring Actinobacteria Biosynthetic Diversity.</title>
        <authorList>
            <person name="Kalkreuter E."/>
            <person name="Kautsar S.A."/>
            <person name="Yang D."/>
            <person name="Bader C.D."/>
            <person name="Teijaro C.N."/>
            <person name="Fluegel L."/>
            <person name="Davis C.M."/>
            <person name="Simpson J.R."/>
            <person name="Lauterbach L."/>
            <person name="Steele A.D."/>
            <person name="Gui C."/>
            <person name="Meng S."/>
            <person name="Li G."/>
            <person name="Viehrig K."/>
            <person name="Ye F."/>
            <person name="Su P."/>
            <person name="Kiefer A.F."/>
            <person name="Nichols A."/>
            <person name="Cepeda A.J."/>
            <person name="Yan W."/>
            <person name="Fan B."/>
            <person name="Jiang Y."/>
            <person name="Adhikari A."/>
            <person name="Zheng C.-J."/>
            <person name="Schuster L."/>
            <person name="Cowan T.M."/>
            <person name="Smanski M.J."/>
            <person name="Chevrette M.G."/>
            <person name="De Carvalho L.P.S."/>
            <person name="Shen B."/>
        </authorList>
    </citation>
    <scope>NUCLEOTIDE SEQUENCE [LARGE SCALE GENOMIC DNA]</scope>
    <source>
        <strain evidence="2 3">NPDC005497</strain>
    </source>
</reference>
<comment type="caution">
    <text evidence="2">The sequence shown here is derived from an EMBL/GenBank/DDBJ whole genome shotgun (WGS) entry which is preliminary data.</text>
</comment>
<dbReference type="RefSeq" id="WP_389835615.1">
    <property type="nucleotide sequence ID" value="NZ_JBIAJP010000021.1"/>
</dbReference>
<organism evidence="2 3">
    <name type="scientific">Streptomyces tibetensis</name>
    <dbReference type="NCBI Taxonomy" id="2382123"/>
    <lineage>
        <taxon>Bacteria</taxon>
        <taxon>Bacillati</taxon>
        <taxon>Actinomycetota</taxon>
        <taxon>Actinomycetes</taxon>
        <taxon>Kitasatosporales</taxon>
        <taxon>Streptomycetaceae</taxon>
        <taxon>Streptomyces</taxon>
    </lineage>
</organism>
<keyword evidence="3" id="KW-1185">Reference proteome</keyword>
<proteinExistence type="predicted"/>
<evidence type="ECO:0000313" key="2">
    <source>
        <dbReference type="EMBL" id="MFF0009629.1"/>
    </source>
</evidence>
<accession>A0ABW6N8S3</accession>
<sequence>MPKRVQRKRLAGQPGIPEGAVYVGRARGDYGRWGNPFKAYDSSPQERRTATLLFANLLYTRGEPPYPEHTMPYPTAEEIRRELAGKDLACWCAPPEDGQPDWCHATVLLEFIAHLERAAA</sequence>
<protein>
    <submittedName>
        <fullName evidence="2">DUF4326 domain-containing protein</fullName>
    </submittedName>
</protein>
<name>A0ABW6N8S3_9ACTN</name>
<dbReference type="InterPro" id="IPR025475">
    <property type="entry name" value="DUF4326"/>
</dbReference>
<feature type="domain" description="DUF4326" evidence="1">
    <location>
        <begin position="17"/>
        <end position="110"/>
    </location>
</feature>
<gene>
    <name evidence="2" type="ORF">ACFYQT_40245</name>
</gene>
<dbReference type="Proteomes" id="UP001601422">
    <property type="component" value="Unassembled WGS sequence"/>
</dbReference>
<dbReference type="Pfam" id="PF14216">
    <property type="entry name" value="DUF4326"/>
    <property type="match status" value="1"/>
</dbReference>
<dbReference type="EMBL" id="JBIAJP010000021">
    <property type="protein sequence ID" value="MFF0009629.1"/>
    <property type="molecule type" value="Genomic_DNA"/>
</dbReference>